<dbReference type="AlphaFoldDB" id="A0A7L0LRZ4"/>
<feature type="non-terminal residue" evidence="1">
    <location>
        <position position="1"/>
    </location>
</feature>
<proteinExistence type="predicted"/>
<dbReference type="PANTHER" id="PTHR17985">
    <property type="entry name" value="SER/THR-RICH PROTEIN T10 IN DGCR REGION"/>
    <property type="match status" value="1"/>
</dbReference>
<dbReference type="GO" id="GO:0009306">
    <property type="term" value="P:protein secretion"/>
    <property type="evidence" value="ECO:0007669"/>
    <property type="project" value="TreeGrafter"/>
</dbReference>
<dbReference type="Proteomes" id="UP000531168">
    <property type="component" value="Unassembled WGS sequence"/>
</dbReference>
<reference evidence="1 2" key="1">
    <citation type="submission" date="2019-09" db="EMBL/GenBank/DDBJ databases">
        <title>Bird 10,000 Genomes (B10K) Project - Family phase.</title>
        <authorList>
            <person name="Zhang G."/>
        </authorList>
    </citation>
    <scope>NUCLEOTIDE SEQUENCE [LARGE SCALE GENOMIC DNA]</scope>
    <source>
        <strain evidence="1">B10K-DU-001-46</strain>
        <tissue evidence="1">Muscle</tissue>
    </source>
</reference>
<dbReference type="GO" id="GO:0007030">
    <property type="term" value="P:Golgi organization"/>
    <property type="evidence" value="ECO:0007669"/>
    <property type="project" value="TreeGrafter"/>
</dbReference>
<sequence length="80" mass="9260">FTTFFSQLPDPAIEEQGKDYIRPVLNEYAAICVRCPGYGTRTNTILLIDSEGWVTFTERNLISVEDNQWKTTTYEFKLCT</sequence>
<evidence type="ECO:0000313" key="2">
    <source>
        <dbReference type="Proteomes" id="UP000531168"/>
    </source>
</evidence>
<accession>A0A7L0LRZ4</accession>
<keyword evidence="2" id="KW-1185">Reference proteome</keyword>
<gene>
    <name evidence="1" type="primary">Tango2_1</name>
    <name evidence="1" type="ORF">AMAGUI_R15791</name>
</gene>
<dbReference type="InterPro" id="IPR008551">
    <property type="entry name" value="TANGO2"/>
</dbReference>
<feature type="non-terminal residue" evidence="1">
    <location>
        <position position="80"/>
    </location>
</feature>
<dbReference type="Pfam" id="PF05742">
    <property type="entry name" value="TANGO2"/>
    <property type="match status" value="1"/>
</dbReference>
<dbReference type="PANTHER" id="PTHR17985:SF8">
    <property type="entry name" value="TRANSPORT AND GOLGI ORGANIZATION PROTEIN 2 HOMOLOG"/>
    <property type="match status" value="1"/>
</dbReference>
<dbReference type="EMBL" id="VXAR01000243">
    <property type="protein sequence ID" value="NXK71432.1"/>
    <property type="molecule type" value="Genomic_DNA"/>
</dbReference>
<comment type="caution">
    <text evidence="1">The sequence shown here is derived from an EMBL/GenBank/DDBJ whole genome shotgun (WGS) entry which is preliminary data.</text>
</comment>
<dbReference type="GO" id="GO:0005794">
    <property type="term" value="C:Golgi apparatus"/>
    <property type="evidence" value="ECO:0007669"/>
    <property type="project" value="TreeGrafter"/>
</dbReference>
<evidence type="ECO:0000313" key="1">
    <source>
        <dbReference type="EMBL" id="NXK71432.1"/>
    </source>
</evidence>
<name>A0A7L0LRZ4_9PSIT</name>
<protein>
    <submittedName>
        <fullName evidence="1">TNG2 protein</fullName>
    </submittedName>
</protein>
<organism evidence="1 2">
    <name type="scientific">Amazona guildingii</name>
    <dbReference type="NCBI Taxonomy" id="175529"/>
    <lineage>
        <taxon>Eukaryota</taxon>
        <taxon>Metazoa</taxon>
        <taxon>Chordata</taxon>
        <taxon>Craniata</taxon>
        <taxon>Vertebrata</taxon>
        <taxon>Euteleostomi</taxon>
        <taxon>Archelosauria</taxon>
        <taxon>Archosauria</taxon>
        <taxon>Dinosauria</taxon>
        <taxon>Saurischia</taxon>
        <taxon>Theropoda</taxon>
        <taxon>Coelurosauria</taxon>
        <taxon>Aves</taxon>
        <taxon>Neognathae</taxon>
        <taxon>Neoaves</taxon>
        <taxon>Telluraves</taxon>
        <taxon>Australaves</taxon>
        <taxon>Psittaciformes</taxon>
        <taxon>Psittacidae</taxon>
        <taxon>Amazona</taxon>
    </lineage>
</organism>